<feature type="region of interest" description="Disordered" evidence="1">
    <location>
        <begin position="36"/>
        <end position="139"/>
    </location>
</feature>
<name>A0A139IVB7_9PEZI</name>
<accession>A0A139IVB7</accession>
<evidence type="ECO:0000313" key="2">
    <source>
        <dbReference type="EMBL" id="KXT18675.1"/>
    </source>
</evidence>
<feature type="compositionally biased region" description="Low complexity" evidence="1">
    <location>
        <begin position="126"/>
        <end position="139"/>
    </location>
</feature>
<dbReference type="AlphaFoldDB" id="A0A139IVB7"/>
<sequence>MIKKALLSAQNLIFFFPLHTKQPYFPTIFSNNHHPLPPTTSSTIIHKHQQHHQDPPQPQQNQLTTAHKRCEPDQLTSHNTRRDTATRSNGASPSNSATAPAPPSTDRPARPTFPQNGNPSKHPKFDFTPTTSRTTDFTSTDIFTQRQAQAARGTRVLWQRWLVVLARAESKIQRAASTGMKA</sequence>
<comment type="caution">
    <text evidence="2">The sequence shown here is derived from an EMBL/GenBank/DDBJ whole genome shotgun (WGS) entry which is preliminary data.</text>
</comment>
<feature type="compositionally biased region" description="Low complexity" evidence="1">
    <location>
        <begin position="88"/>
        <end position="99"/>
    </location>
</feature>
<evidence type="ECO:0000256" key="1">
    <source>
        <dbReference type="SAM" id="MobiDB-lite"/>
    </source>
</evidence>
<dbReference type="Proteomes" id="UP000073492">
    <property type="component" value="Unassembled WGS sequence"/>
</dbReference>
<evidence type="ECO:0000313" key="3">
    <source>
        <dbReference type="Proteomes" id="UP000073492"/>
    </source>
</evidence>
<keyword evidence="3" id="KW-1185">Reference proteome</keyword>
<organism evidence="2 3">
    <name type="scientific">Pseudocercospora musae</name>
    <dbReference type="NCBI Taxonomy" id="113226"/>
    <lineage>
        <taxon>Eukaryota</taxon>
        <taxon>Fungi</taxon>
        <taxon>Dikarya</taxon>
        <taxon>Ascomycota</taxon>
        <taxon>Pezizomycotina</taxon>
        <taxon>Dothideomycetes</taxon>
        <taxon>Dothideomycetidae</taxon>
        <taxon>Mycosphaerellales</taxon>
        <taxon>Mycosphaerellaceae</taxon>
        <taxon>Pseudocercospora</taxon>
    </lineage>
</organism>
<dbReference type="EMBL" id="LFZO01000004">
    <property type="protein sequence ID" value="KXT18675.1"/>
    <property type="molecule type" value="Genomic_DNA"/>
</dbReference>
<gene>
    <name evidence="2" type="ORF">AC579_2725</name>
</gene>
<reference evidence="2 3" key="1">
    <citation type="submission" date="2015-07" db="EMBL/GenBank/DDBJ databases">
        <title>Comparative genomics of the Sigatoka disease complex on banana suggests a link between parallel evolutionary changes in Pseudocercospora fijiensis and Pseudocercospora eumusae and increased virulence on the banana host.</title>
        <authorList>
            <person name="Chang T.-C."/>
            <person name="Salvucci A."/>
            <person name="Crous P.W."/>
            <person name="Stergiopoulos I."/>
        </authorList>
    </citation>
    <scope>NUCLEOTIDE SEQUENCE [LARGE SCALE GENOMIC DNA]</scope>
    <source>
        <strain evidence="2 3">CBS 116634</strain>
    </source>
</reference>
<proteinExistence type="predicted"/>
<protein>
    <submittedName>
        <fullName evidence="2">Uncharacterized protein</fullName>
    </submittedName>
</protein>